<keyword evidence="4 5" id="KW-0472">Membrane</keyword>
<evidence type="ECO:0000256" key="5">
    <source>
        <dbReference type="SAM" id="Phobius"/>
    </source>
</evidence>
<evidence type="ECO:0000313" key="7">
    <source>
        <dbReference type="Proteomes" id="UP001211907"/>
    </source>
</evidence>
<feature type="non-terminal residue" evidence="6">
    <location>
        <position position="1"/>
    </location>
</feature>
<keyword evidence="3 5" id="KW-1133">Transmembrane helix</keyword>
<feature type="transmembrane region" description="Helical" evidence="5">
    <location>
        <begin position="80"/>
        <end position="109"/>
    </location>
</feature>
<keyword evidence="7" id="KW-1185">Reference proteome</keyword>
<dbReference type="AlphaFoldDB" id="A0AAD5XCI1"/>
<evidence type="ECO:0000256" key="4">
    <source>
        <dbReference type="ARBA" id="ARBA00023136"/>
    </source>
</evidence>
<dbReference type="EMBL" id="JADGJH010002240">
    <property type="protein sequence ID" value="KAJ3101140.1"/>
    <property type="molecule type" value="Genomic_DNA"/>
</dbReference>
<keyword evidence="2 5" id="KW-0812">Transmembrane</keyword>
<dbReference type="GO" id="GO:0016020">
    <property type="term" value="C:membrane"/>
    <property type="evidence" value="ECO:0007669"/>
    <property type="project" value="UniProtKB-SubCell"/>
</dbReference>
<evidence type="ECO:0000313" key="6">
    <source>
        <dbReference type="EMBL" id="KAJ3101140.1"/>
    </source>
</evidence>
<reference evidence="6" key="1">
    <citation type="submission" date="2020-05" db="EMBL/GenBank/DDBJ databases">
        <title>Phylogenomic resolution of chytrid fungi.</title>
        <authorList>
            <person name="Stajich J.E."/>
            <person name="Amses K."/>
            <person name="Simmons R."/>
            <person name="Seto K."/>
            <person name="Myers J."/>
            <person name="Bonds A."/>
            <person name="Quandt C.A."/>
            <person name="Barry K."/>
            <person name="Liu P."/>
            <person name="Grigoriev I."/>
            <person name="Longcore J.E."/>
            <person name="James T.Y."/>
        </authorList>
    </citation>
    <scope>NUCLEOTIDE SEQUENCE</scope>
    <source>
        <strain evidence="6">JEL0513</strain>
    </source>
</reference>
<accession>A0AAD5XCI1</accession>
<comment type="caution">
    <text evidence="6">The sequence shown here is derived from an EMBL/GenBank/DDBJ whole genome shotgun (WGS) entry which is preliminary data.</text>
</comment>
<dbReference type="PANTHER" id="PTHR31652:SF0">
    <property type="entry name" value="LIMR FAMILY PROTEIN DDB_G0283707-RELATED"/>
    <property type="match status" value="1"/>
</dbReference>
<organism evidence="6 7">
    <name type="scientific">Physocladia obscura</name>
    <dbReference type="NCBI Taxonomy" id="109957"/>
    <lineage>
        <taxon>Eukaryota</taxon>
        <taxon>Fungi</taxon>
        <taxon>Fungi incertae sedis</taxon>
        <taxon>Chytridiomycota</taxon>
        <taxon>Chytridiomycota incertae sedis</taxon>
        <taxon>Chytridiomycetes</taxon>
        <taxon>Chytridiales</taxon>
        <taxon>Chytriomycetaceae</taxon>
        <taxon>Physocladia</taxon>
    </lineage>
</organism>
<comment type="subcellular location">
    <subcellularLocation>
        <location evidence="1">Membrane</location>
        <topology evidence="1">Multi-pass membrane protein</topology>
    </subcellularLocation>
</comment>
<feature type="transmembrane region" description="Helical" evidence="5">
    <location>
        <begin position="269"/>
        <end position="292"/>
    </location>
</feature>
<gene>
    <name evidence="6" type="ORF">HK100_004593</name>
</gene>
<feature type="transmembrane region" description="Helical" evidence="5">
    <location>
        <begin position="223"/>
        <end position="249"/>
    </location>
</feature>
<proteinExistence type="predicted"/>
<dbReference type="Proteomes" id="UP001211907">
    <property type="component" value="Unassembled WGS sequence"/>
</dbReference>
<sequence>KASQTQVAYALKWLIPTLIFSGGIIGVMYWQLGYAEIPVQQLVGTLKTGFSLTVEYCALTSASAATCSSTPGYRYPQVSWIVYTVAIIALIGWAAFAIFGGAGLVALPVDLIQDFQHRPKPITADQYALRKKQIGERATELLEVGKDLQQQLREAARGGVRANRRFRQLRLKENDFRKDSLILDFHYHQMELAYNHQSQNILIQYAGFIGGCLRMNETMMNSMLFNVGVILVSSLAVSQFCALAFARYAKYTAAGYLFGVQLQKLKNMQYVYIGFICGFAAVAAIMIGWIIYKPRSKREKRFDMKW</sequence>
<feature type="transmembrane region" description="Helical" evidence="5">
    <location>
        <begin position="7"/>
        <end position="30"/>
    </location>
</feature>
<evidence type="ECO:0000256" key="3">
    <source>
        <dbReference type="ARBA" id="ARBA00022989"/>
    </source>
</evidence>
<name>A0AAD5XCI1_9FUNG</name>
<evidence type="ECO:0000256" key="1">
    <source>
        <dbReference type="ARBA" id="ARBA00004141"/>
    </source>
</evidence>
<protein>
    <submittedName>
        <fullName evidence="6">Uncharacterized protein</fullName>
    </submittedName>
</protein>
<dbReference type="PANTHER" id="PTHR31652">
    <property type="entry name" value="LIMR FAMILY PROTEIN DDB_G0283707-RELATED"/>
    <property type="match status" value="1"/>
</dbReference>
<evidence type="ECO:0000256" key="2">
    <source>
        <dbReference type="ARBA" id="ARBA00022692"/>
    </source>
</evidence>